<accession>A0A3D2SF23</accession>
<evidence type="ECO:0000313" key="2">
    <source>
        <dbReference type="Proteomes" id="UP000263098"/>
    </source>
</evidence>
<organism evidence="1 2">
    <name type="scientific">Bacteroides graminisolvens</name>
    <dbReference type="NCBI Taxonomy" id="477666"/>
    <lineage>
        <taxon>Bacteria</taxon>
        <taxon>Pseudomonadati</taxon>
        <taxon>Bacteroidota</taxon>
        <taxon>Bacteroidia</taxon>
        <taxon>Bacteroidales</taxon>
        <taxon>Bacteroidaceae</taxon>
        <taxon>Bacteroides</taxon>
    </lineage>
</organism>
<dbReference type="SUPFAM" id="SSF49464">
    <property type="entry name" value="Carboxypeptidase regulatory domain-like"/>
    <property type="match status" value="1"/>
</dbReference>
<dbReference type="Proteomes" id="UP000263098">
    <property type="component" value="Unassembled WGS sequence"/>
</dbReference>
<gene>
    <name evidence="1" type="ORF">DHW31_08820</name>
</gene>
<comment type="caution">
    <text evidence="1">The sequence shown here is derived from an EMBL/GenBank/DDBJ whole genome shotgun (WGS) entry which is preliminary data.</text>
</comment>
<name>A0A3D2SF23_9BACE</name>
<reference evidence="1 2" key="1">
    <citation type="journal article" date="2018" name="Nat. Biotechnol.">
        <title>A standardized bacterial taxonomy based on genome phylogeny substantially revises the tree of life.</title>
        <authorList>
            <person name="Parks D.H."/>
            <person name="Chuvochina M."/>
            <person name="Waite D.W."/>
            <person name="Rinke C."/>
            <person name="Skarshewski A."/>
            <person name="Chaumeil P.A."/>
            <person name="Hugenholtz P."/>
        </authorList>
    </citation>
    <scope>NUCLEOTIDE SEQUENCE [LARGE SCALE GENOMIC DNA]</scope>
    <source>
        <strain evidence="1">UBA9667</strain>
    </source>
</reference>
<dbReference type="Gene3D" id="2.50.20.10">
    <property type="entry name" value="Lipoprotein localisation LolA/LolB/LppX"/>
    <property type="match status" value="1"/>
</dbReference>
<dbReference type="EMBL" id="DPVG01000325">
    <property type="protein sequence ID" value="HCK24865.1"/>
    <property type="molecule type" value="Genomic_DNA"/>
</dbReference>
<evidence type="ECO:0008006" key="3">
    <source>
        <dbReference type="Google" id="ProtNLM"/>
    </source>
</evidence>
<proteinExistence type="predicted"/>
<sequence length="516" mass="59906">MSKERRHTVHLFSALLVLLFVAVAIQAGGTEDVLSRLVKITTTKGSRYQLLRQVSDQTGYYFIYDSQVINNDEEVKVRKGEYTVRNAIHLITGNEQIKIGILGNHILLSLPVPEKAPVTPLTSPEKTPYVIKGMAYDRVSKEVISYASVGVSGTSIGTVTNQNGQFQLIVPDSLSHLSVKLSHVGYESSEYKISALNGKHIDFYLEPKVIPLQEVIVRAVNPLQVLNRMIENRKLNYSSRPVYLTTFYREAIEHKNKKLDITESVLKIYKQSYRTTVMTDQVKLIKMRRVFKKEATDTIFTKMKSGINTCLVLDVMRSMPDFLETRGVESNFTYTYTDITEIDGRRVYVISFEQKKEIKEPLYKGQLYIDTDNYALVEIRFEINPLYAEKATNMFLEKRSRDYKLTLRSATYKISYKPSSDHIYYLNHIRGDLEFKVKRNRHFFSSPLHIWFEMVNCRTDTENVNSFPREERLPTRNVFSETKHEYDADFWEHFNVILPEDELRQLIMNNLSEVSE</sequence>
<protein>
    <recommendedName>
        <fullName evidence="3">Carboxypeptidase-like regulatory domain-containing protein</fullName>
    </recommendedName>
</protein>
<dbReference type="Gene3D" id="2.60.40.1120">
    <property type="entry name" value="Carboxypeptidase-like, regulatory domain"/>
    <property type="match status" value="1"/>
</dbReference>
<dbReference type="Pfam" id="PF13715">
    <property type="entry name" value="CarbopepD_reg_2"/>
    <property type="match status" value="1"/>
</dbReference>
<dbReference type="InterPro" id="IPR008969">
    <property type="entry name" value="CarboxyPept-like_regulatory"/>
</dbReference>
<evidence type="ECO:0000313" key="1">
    <source>
        <dbReference type="EMBL" id="HCK24865.1"/>
    </source>
</evidence>
<dbReference type="AlphaFoldDB" id="A0A3D2SF23"/>